<feature type="region of interest" description="Disordered" evidence="1">
    <location>
        <begin position="332"/>
        <end position="363"/>
    </location>
</feature>
<sequence>MRRRGRNQHSGSAQEPNRNDGAESSFIHHVDNKWTLNPDWEDRWSRFCRETINECARAPRRPRRRSQPYIGTLRSQARDTPPSKLRKVDDAREPAEIKVKGPMARYLTGKGPLVVSQLFRILTLDVSKAVLSPRSSDSSAVVAPSQGVYKTFSVVTVQSESWFSTERAGSILGELISRIENRPPVPKTDKNNPLAKGNTEKTVRWVTWPAVKPLATLPGGMPMLQRVENGRETILQSVFGQVTGQSLRRLIQDGLNREAVIVGIDPGTLCPIAISARLFDRNEQAMQDDLVLYASSIDESLKATPRQYSNDQCDPRCQAQVWAQYEPDCCLPPPPPGRGCPGGTTAPPRPDPKSRTADLQQNG</sequence>
<keyword evidence="3" id="KW-1185">Reference proteome</keyword>
<dbReference type="EMBL" id="FMSP01000007">
    <property type="protein sequence ID" value="SCV71633.1"/>
    <property type="molecule type" value="Genomic_DNA"/>
</dbReference>
<evidence type="ECO:0000313" key="2">
    <source>
        <dbReference type="EMBL" id="SCV71633.1"/>
    </source>
</evidence>
<dbReference type="Proteomes" id="UP000198372">
    <property type="component" value="Unassembled WGS sequence"/>
</dbReference>
<proteinExistence type="predicted"/>
<evidence type="ECO:0000313" key="3">
    <source>
        <dbReference type="Proteomes" id="UP000198372"/>
    </source>
</evidence>
<reference evidence="3" key="1">
    <citation type="submission" date="2016-09" db="EMBL/GenBank/DDBJ databases">
        <authorList>
            <person name="Jeantristanb JTB J.-T."/>
            <person name="Ricardo R."/>
        </authorList>
    </citation>
    <scope>NUCLEOTIDE SEQUENCE [LARGE SCALE GENOMIC DNA]</scope>
</reference>
<accession>A0A238FI07</accession>
<feature type="region of interest" description="Disordered" evidence="1">
    <location>
        <begin position="58"/>
        <end position="85"/>
    </location>
</feature>
<feature type="region of interest" description="Disordered" evidence="1">
    <location>
        <begin position="1"/>
        <end position="25"/>
    </location>
</feature>
<evidence type="ECO:0000256" key="1">
    <source>
        <dbReference type="SAM" id="MobiDB-lite"/>
    </source>
</evidence>
<organism evidence="2 3">
    <name type="scientific">Microbotryum intermedium</name>
    <dbReference type="NCBI Taxonomy" id="269621"/>
    <lineage>
        <taxon>Eukaryota</taxon>
        <taxon>Fungi</taxon>
        <taxon>Dikarya</taxon>
        <taxon>Basidiomycota</taxon>
        <taxon>Pucciniomycotina</taxon>
        <taxon>Microbotryomycetes</taxon>
        <taxon>Microbotryales</taxon>
        <taxon>Microbotryaceae</taxon>
        <taxon>Microbotryum</taxon>
    </lineage>
</organism>
<dbReference type="AlphaFoldDB" id="A0A238FI07"/>
<gene>
    <name evidence="2" type="ORF">BQ2448_3221</name>
</gene>
<dbReference type="STRING" id="269621.A0A238FI07"/>
<protein>
    <submittedName>
        <fullName evidence="2">BQ2448_3221 protein</fullName>
    </submittedName>
</protein>
<name>A0A238FI07_9BASI</name>